<dbReference type="Pfam" id="PF24883">
    <property type="entry name" value="NPHP3_N"/>
    <property type="match status" value="1"/>
</dbReference>
<dbReference type="Gene3D" id="1.25.40.20">
    <property type="entry name" value="Ankyrin repeat-containing domain"/>
    <property type="match status" value="2"/>
</dbReference>
<feature type="repeat" description="ANK" evidence="2">
    <location>
        <begin position="851"/>
        <end position="879"/>
    </location>
</feature>
<keyword evidence="2" id="KW-0040">ANK repeat</keyword>
<dbReference type="Proteomes" id="UP000664203">
    <property type="component" value="Unassembled WGS sequence"/>
</dbReference>
<evidence type="ECO:0000256" key="2">
    <source>
        <dbReference type="PROSITE-ProRule" id="PRU00023"/>
    </source>
</evidence>
<proteinExistence type="predicted"/>
<evidence type="ECO:0000256" key="1">
    <source>
        <dbReference type="ARBA" id="ARBA00022737"/>
    </source>
</evidence>
<feature type="repeat" description="ANK" evidence="2">
    <location>
        <begin position="741"/>
        <end position="773"/>
    </location>
</feature>
<comment type="caution">
    <text evidence="5">The sequence shown here is derived from an EMBL/GenBank/DDBJ whole genome shotgun (WGS) entry which is preliminary data.</text>
</comment>
<keyword evidence="6" id="KW-1185">Reference proteome</keyword>
<reference evidence="5" key="1">
    <citation type="submission" date="2021-03" db="EMBL/GenBank/DDBJ databases">
        <authorList>
            <person name="Tagirdzhanova G."/>
        </authorList>
    </citation>
    <scope>NUCLEOTIDE SEQUENCE</scope>
</reference>
<dbReference type="AlphaFoldDB" id="A0A8H3FZF9"/>
<dbReference type="SMART" id="SM00248">
    <property type="entry name" value="ANK"/>
    <property type="match status" value="7"/>
</dbReference>
<evidence type="ECO:0000313" key="5">
    <source>
        <dbReference type="EMBL" id="CAF9933481.1"/>
    </source>
</evidence>
<name>A0A8H3FZF9_9LECA</name>
<dbReference type="PROSITE" id="PS50297">
    <property type="entry name" value="ANK_REP_REGION"/>
    <property type="match status" value="4"/>
</dbReference>
<keyword evidence="1" id="KW-0677">Repeat</keyword>
<dbReference type="Pfam" id="PF00023">
    <property type="entry name" value="Ank"/>
    <property type="match status" value="1"/>
</dbReference>
<dbReference type="SUPFAM" id="SSF48403">
    <property type="entry name" value="Ankyrin repeat"/>
    <property type="match status" value="1"/>
</dbReference>
<dbReference type="PROSITE" id="PS50088">
    <property type="entry name" value="ANK_REPEAT"/>
    <property type="match status" value="5"/>
</dbReference>
<feature type="repeat" description="ANK" evidence="2">
    <location>
        <begin position="706"/>
        <end position="740"/>
    </location>
</feature>
<feature type="repeat" description="ANK" evidence="2">
    <location>
        <begin position="805"/>
        <end position="837"/>
    </location>
</feature>
<evidence type="ECO:0000259" key="4">
    <source>
        <dbReference type="Pfam" id="PF24883"/>
    </source>
</evidence>
<feature type="domain" description="GPI inositol-deacylase winged helix" evidence="3">
    <location>
        <begin position="488"/>
        <end position="579"/>
    </location>
</feature>
<gene>
    <name evidence="5" type="ORF">ALECFALPRED_005606</name>
</gene>
<accession>A0A8H3FZF9</accession>
<dbReference type="Pfam" id="PF12796">
    <property type="entry name" value="Ank_2"/>
    <property type="match status" value="1"/>
</dbReference>
<evidence type="ECO:0008006" key="7">
    <source>
        <dbReference type="Google" id="ProtNLM"/>
    </source>
</evidence>
<dbReference type="PANTHER" id="PTHR10039:SF16">
    <property type="entry name" value="GPI INOSITOL-DEACYLASE"/>
    <property type="match status" value="1"/>
</dbReference>
<dbReference type="SUPFAM" id="SSF52540">
    <property type="entry name" value="P-loop containing nucleoside triphosphate hydrolases"/>
    <property type="match status" value="1"/>
</dbReference>
<feature type="domain" description="Nephrocystin 3-like N-terminal" evidence="4">
    <location>
        <begin position="205"/>
        <end position="370"/>
    </location>
</feature>
<feature type="repeat" description="ANK" evidence="2">
    <location>
        <begin position="774"/>
        <end position="806"/>
    </location>
</feature>
<dbReference type="OrthoDB" id="195446at2759"/>
<dbReference type="InterPro" id="IPR056884">
    <property type="entry name" value="NPHP3-like_N"/>
</dbReference>
<dbReference type="InterPro" id="IPR002110">
    <property type="entry name" value="Ankyrin_rpt"/>
</dbReference>
<evidence type="ECO:0000313" key="6">
    <source>
        <dbReference type="Proteomes" id="UP000664203"/>
    </source>
</evidence>
<dbReference type="InterPro" id="IPR054471">
    <property type="entry name" value="GPIID_WHD"/>
</dbReference>
<dbReference type="EMBL" id="CAJPDR010000355">
    <property type="protein sequence ID" value="CAF9933481.1"/>
    <property type="molecule type" value="Genomic_DNA"/>
</dbReference>
<protein>
    <recommendedName>
        <fullName evidence="7">NACHT domain-containing protein</fullName>
    </recommendedName>
</protein>
<evidence type="ECO:0000259" key="3">
    <source>
        <dbReference type="Pfam" id="PF22939"/>
    </source>
</evidence>
<organism evidence="5 6">
    <name type="scientific">Alectoria fallacina</name>
    <dbReference type="NCBI Taxonomy" id="1903189"/>
    <lineage>
        <taxon>Eukaryota</taxon>
        <taxon>Fungi</taxon>
        <taxon>Dikarya</taxon>
        <taxon>Ascomycota</taxon>
        <taxon>Pezizomycotina</taxon>
        <taxon>Lecanoromycetes</taxon>
        <taxon>OSLEUM clade</taxon>
        <taxon>Lecanoromycetidae</taxon>
        <taxon>Lecanorales</taxon>
        <taxon>Lecanorineae</taxon>
        <taxon>Parmeliaceae</taxon>
        <taxon>Alectoria</taxon>
    </lineage>
</organism>
<dbReference type="InterPro" id="IPR036770">
    <property type="entry name" value="Ankyrin_rpt-contain_sf"/>
</dbReference>
<dbReference type="Gene3D" id="3.40.50.300">
    <property type="entry name" value="P-loop containing nucleotide triphosphate hydrolases"/>
    <property type="match status" value="1"/>
</dbReference>
<dbReference type="InterPro" id="IPR027417">
    <property type="entry name" value="P-loop_NTPase"/>
</dbReference>
<sequence>MDPLSVTASVIAVLQATEAVISVCCDYRSAVKGSSWEVPQVLEEVRGLRNVLRILEELADEAETSGSNEESRLPALRSLCDPDTGILSRCHTELEKLKTKLTPPQWSGPPGSKRRGFVEALSWPLKKGDTEKFLVSIERLKSTISLAVAVDQTTSVLTIADTTQYIQTSLSLMTIDAHQQEVRKWLHGMDPSPKYIRALQDRQEGTGSWLINSEVFSNWTTGPNSLVWLHGIPGCGKTVLCSTAIEWVRNQRNTAVEGVIAVGYFYFQFDDQEKQRCGTMLRSLIAQLSLQGGKAHKPLDALYSDCDCGASQPSLPMLLNTLRDTVESFTNVVISLDALDECKEREELATIIEQMVGWEIAGLHMLVTSRREKDIEEVLSALLEDKHKICIESAVVEGDIRAYVQSHIRTDRKLKKWREPKVQAEIETVLVEKAGGMFQWVKCQLDALGRCLSLSDLRKALRSLPKDLDDTYARILQSIDNDGYGEHVAKIMQWLAYSKRPMSLMEFAEVITVDVERDPQVDVERRLGDAQDLLTICSSLVSTVYQRVDGEVKETLQFAHFSVREYLGSPRLHDGKFAVQEIRANTFIAESCIVYLRQLDQLQTNLEDCSVPEISKRYPLAEYAASYWDEHARDAGESGNIISRSKDFFQSEGYALPIWLKLSEWDSPEFSGKRGSLLFALALDLPKTMRELILAGADVNSRSPKSGQTPLMAASCKGRDYAEILQLLLDHGAEVNLRDRFGDNALMLASFYGSVHTVQMLLDNGADINAYNKRGFTALSRAALGRRPEILQRLLDRGASISSPHGDNALAYSSYIGDYESVKILLDRGVNVNAEVDTSVTDHLEVPFSIALLQALSNGHNDIAKLFIEYGADVNARSTVDGLYGIALEHALNYGRDDMVQFLLANGADSSLLRPILDEDGTKRY</sequence>
<dbReference type="Pfam" id="PF22939">
    <property type="entry name" value="WHD_GPIID"/>
    <property type="match status" value="1"/>
</dbReference>
<dbReference type="PANTHER" id="PTHR10039">
    <property type="entry name" value="AMELOGENIN"/>
    <property type="match status" value="1"/>
</dbReference>